<gene>
    <name evidence="8" type="ORF">APZ16_00060</name>
</gene>
<evidence type="ECO:0000313" key="8">
    <source>
        <dbReference type="EMBL" id="KUO40463.1"/>
    </source>
</evidence>
<evidence type="ECO:0000256" key="4">
    <source>
        <dbReference type="ARBA" id="ARBA00023049"/>
    </source>
</evidence>
<dbReference type="PIRSF" id="PIRSF004919">
    <property type="entry name" value="TldD"/>
    <property type="match status" value="1"/>
</dbReference>
<dbReference type="InterPro" id="IPR036059">
    <property type="entry name" value="TldD/PmbA_sf"/>
</dbReference>
<dbReference type="PANTHER" id="PTHR30624">
    <property type="entry name" value="UNCHARACTERIZED PROTEIN TLDD AND PMBA"/>
    <property type="match status" value="1"/>
</dbReference>
<dbReference type="InterPro" id="IPR045570">
    <property type="entry name" value="Metalloprtase-TldD/E_cen_dom"/>
</dbReference>
<feature type="domain" description="Metalloprotease TldD/E C-terminal" evidence="6">
    <location>
        <begin position="229"/>
        <end position="451"/>
    </location>
</feature>
<evidence type="ECO:0000259" key="5">
    <source>
        <dbReference type="Pfam" id="PF01523"/>
    </source>
</evidence>
<protein>
    <recommendedName>
        <fullName evidence="10">TldD/PmbA family protein</fullName>
    </recommendedName>
</protein>
<dbReference type="InterPro" id="IPR051463">
    <property type="entry name" value="Peptidase_U62_metallo"/>
</dbReference>
<evidence type="ECO:0000256" key="3">
    <source>
        <dbReference type="ARBA" id="ARBA00022801"/>
    </source>
</evidence>
<keyword evidence="2" id="KW-0645">Protease</keyword>
<evidence type="ECO:0000313" key="9">
    <source>
        <dbReference type="Proteomes" id="UP000074294"/>
    </source>
</evidence>
<dbReference type="SUPFAM" id="SSF111283">
    <property type="entry name" value="Putative modulator of DNA gyrase, PmbA/TldD"/>
    <property type="match status" value="1"/>
</dbReference>
<evidence type="ECO:0000259" key="7">
    <source>
        <dbReference type="Pfam" id="PF19290"/>
    </source>
</evidence>
<evidence type="ECO:0008006" key="10">
    <source>
        <dbReference type="Google" id="ProtNLM"/>
    </source>
</evidence>
<dbReference type="EMBL" id="LQMQ01000041">
    <property type="protein sequence ID" value="KUO40463.1"/>
    <property type="molecule type" value="Genomic_DNA"/>
</dbReference>
<dbReference type="GO" id="GO:0008237">
    <property type="term" value="F:metallopeptidase activity"/>
    <property type="evidence" value="ECO:0007669"/>
    <property type="project" value="UniProtKB-KW"/>
</dbReference>
<feature type="domain" description="Metalloprotease TldD/E N-terminal" evidence="5">
    <location>
        <begin position="23"/>
        <end position="86"/>
    </location>
</feature>
<dbReference type="GO" id="GO:0005829">
    <property type="term" value="C:cytosol"/>
    <property type="evidence" value="ECO:0007669"/>
    <property type="project" value="TreeGrafter"/>
</dbReference>
<evidence type="ECO:0000256" key="1">
    <source>
        <dbReference type="ARBA" id="ARBA00005836"/>
    </source>
</evidence>
<name>A0A147JVF5_HADYE</name>
<comment type="similarity">
    <text evidence="1">Belongs to the peptidase U62 family.</text>
</comment>
<dbReference type="InterPro" id="IPR035068">
    <property type="entry name" value="TldD/PmbA_N"/>
</dbReference>
<evidence type="ECO:0000256" key="2">
    <source>
        <dbReference type="ARBA" id="ARBA00022670"/>
    </source>
</evidence>
<organism evidence="8 9">
    <name type="scientific">Hadarchaeum yellowstonense</name>
    <dbReference type="NCBI Taxonomy" id="1776334"/>
    <lineage>
        <taxon>Archaea</taxon>
        <taxon>Methanobacteriati</taxon>
        <taxon>Candidatus Hadarchaeota</taxon>
        <taxon>Candidatus Hadarchaeia</taxon>
        <taxon>Candidatus Hadarchaeales</taxon>
        <taxon>Candidatus Hadarchaeaceae</taxon>
        <taxon>Candidatus Hadarchaeum</taxon>
    </lineage>
</organism>
<dbReference type="InterPro" id="IPR045569">
    <property type="entry name" value="Metalloprtase-TldD/E_C"/>
</dbReference>
<evidence type="ECO:0000259" key="6">
    <source>
        <dbReference type="Pfam" id="PF19289"/>
    </source>
</evidence>
<reference evidence="8 9" key="1">
    <citation type="journal article" date="2016" name="Nat. Microbiol.">
        <title>Genomic inference of the metabolism of cosmopolitan subsurface Archaea, Hadesarchaea.</title>
        <authorList>
            <person name="Baker B.J."/>
            <person name="Saw J.H."/>
            <person name="Lind A.E."/>
            <person name="Lazar C.S."/>
            <person name="Hinrichs K.-U."/>
            <person name="Teske A.P."/>
            <person name="Ettema T.J."/>
        </authorList>
    </citation>
    <scope>NUCLEOTIDE SEQUENCE [LARGE SCALE GENOMIC DNA]</scope>
</reference>
<dbReference type="AlphaFoldDB" id="A0A147JVF5"/>
<proteinExistence type="inferred from homology"/>
<dbReference type="Pfam" id="PF19290">
    <property type="entry name" value="PmbA_TldD_2nd"/>
    <property type="match status" value="1"/>
</dbReference>
<dbReference type="InterPro" id="IPR025502">
    <property type="entry name" value="TldD"/>
</dbReference>
<dbReference type="STRING" id="1776334.APZ16_00060"/>
<keyword evidence="4" id="KW-0482">Metalloprotease</keyword>
<dbReference type="Pfam" id="PF01523">
    <property type="entry name" value="PmbA_TldD_1st"/>
    <property type="match status" value="1"/>
</dbReference>
<dbReference type="Pfam" id="PF19289">
    <property type="entry name" value="PmbA_TldD_3rd"/>
    <property type="match status" value="1"/>
</dbReference>
<dbReference type="GO" id="GO:0006508">
    <property type="term" value="P:proteolysis"/>
    <property type="evidence" value="ECO:0007669"/>
    <property type="project" value="UniProtKB-KW"/>
</dbReference>
<keyword evidence="3" id="KW-0378">Hydrolase</keyword>
<comment type="caution">
    <text evidence="8">The sequence shown here is derived from an EMBL/GenBank/DDBJ whole genome shotgun (WGS) entry which is preliminary data.</text>
</comment>
<dbReference type="Gene3D" id="3.30.2290.10">
    <property type="entry name" value="PmbA/TldD superfamily"/>
    <property type="match status" value="1"/>
</dbReference>
<feature type="domain" description="Metalloprotease TldD/E central" evidence="7">
    <location>
        <begin position="114"/>
        <end position="222"/>
    </location>
</feature>
<accession>A0A147JVF5</accession>
<dbReference type="Proteomes" id="UP000074294">
    <property type="component" value="Unassembled WGS sequence"/>
</dbReference>
<dbReference type="PANTHER" id="PTHR30624:SF0">
    <property type="entry name" value="METALLOPROTEASE SLR0863"/>
    <property type="match status" value="1"/>
</dbReference>
<sequence length="469" mass="51552">MGLDKSLAELAIAEARKMGAKYADARLEKSVWESITVKDGKVERVKSGEIQGLGLRVLLKTWGFASTTELNKKALKRTAAAAVGMARSAGKVGKIRLSKIPVKQDKVRAKIVVDPLSIPIEEKVNLCLESDRCARVDRFIRRTSVYLACEMVQKNFMSSEGADITFENTLTYCEVFALAKRGGVVEYMDDIAGGSAGFEIVKNFDPPTRAKEVGERASQLAAAKTLPEKRTTVVLDQDLVALLCHEIIGHPSEADRVLGREAAWAGKAWWAGMRGKRIGSQLLNATDDPRIKGALGYYEYDDEGTPARRKELIREGILVEHMHSRETAAEFGVPPNGNMRAQSFEYLPLIRMSNTFIEPGDFTREELFEIREGVYLKGQKIPSIDSRRYNFQISAKEAFLIRKGELTGPFRGASIVGVAPEFFTSIDAVANDFEMRPVPNCGKGDPMQTIAVGNGGPHLRGVALVAGVR</sequence>
<dbReference type="InterPro" id="IPR002510">
    <property type="entry name" value="Metalloprtase-TldD/E_N"/>
</dbReference>